<evidence type="ECO:0000256" key="1">
    <source>
        <dbReference type="SAM" id="SignalP"/>
    </source>
</evidence>
<feature type="chain" id="PRO_5047359029" evidence="1">
    <location>
        <begin position="20"/>
        <end position="67"/>
    </location>
</feature>
<organism evidence="2 3">
    <name type="scientific">Actinomadura vinacea</name>
    <dbReference type="NCBI Taxonomy" id="115336"/>
    <lineage>
        <taxon>Bacteria</taxon>
        <taxon>Bacillati</taxon>
        <taxon>Actinomycetota</taxon>
        <taxon>Actinomycetes</taxon>
        <taxon>Streptosporangiales</taxon>
        <taxon>Thermomonosporaceae</taxon>
        <taxon>Actinomadura</taxon>
    </lineage>
</organism>
<protein>
    <submittedName>
        <fullName evidence="2">Uncharacterized protein</fullName>
    </submittedName>
</protein>
<gene>
    <name evidence="2" type="ORF">GCM10010191_07740</name>
</gene>
<reference evidence="2 3" key="1">
    <citation type="journal article" date="2019" name="Int. J. Syst. Evol. Microbiol.">
        <title>The Global Catalogue of Microorganisms (GCM) 10K type strain sequencing project: providing services to taxonomists for standard genome sequencing and annotation.</title>
        <authorList>
            <consortium name="The Broad Institute Genomics Platform"/>
            <consortium name="The Broad Institute Genome Sequencing Center for Infectious Disease"/>
            <person name="Wu L."/>
            <person name="Ma J."/>
        </authorList>
    </citation>
    <scope>NUCLEOTIDE SEQUENCE [LARGE SCALE GENOMIC DNA]</scope>
    <source>
        <strain evidence="2 3">JCM 3325</strain>
    </source>
</reference>
<accession>A0ABN3IEL5</accession>
<comment type="caution">
    <text evidence="2">The sequence shown here is derived from an EMBL/GenBank/DDBJ whole genome shotgun (WGS) entry which is preliminary data.</text>
</comment>
<evidence type="ECO:0000313" key="3">
    <source>
        <dbReference type="Proteomes" id="UP001501231"/>
    </source>
</evidence>
<dbReference type="Proteomes" id="UP001501231">
    <property type="component" value="Unassembled WGS sequence"/>
</dbReference>
<proteinExistence type="predicted"/>
<evidence type="ECO:0000313" key="2">
    <source>
        <dbReference type="EMBL" id="GAA2402647.1"/>
    </source>
</evidence>
<keyword evidence="3" id="KW-1185">Reference proteome</keyword>
<name>A0ABN3IEL5_9ACTN</name>
<keyword evidence="1" id="KW-0732">Signal</keyword>
<feature type="signal peptide" evidence="1">
    <location>
        <begin position="1"/>
        <end position="19"/>
    </location>
</feature>
<dbReference type="EMBL" id="BAAARW010000002">
    <property type="protein sequence ID" value="GAA2402647.1"/>
    <property type="molecule type" value="Genomic_DNA"/>
</dbReference>
<sequence length="67" mass="7024">MLPWTVVGITLGLRPPAVAAVLSADPVAVRTREPGERGKGRLATPADYVFVHGGEDAGSSPVVVFRR</sequence>